<name>A0A0K9Q4L5_ZOSMR</name>
<sequence length="143" mass="16129">MSSDLVCSPRMSSRDRNSSTTQYDVTYSCGVCGYALNLNSSDRNTANMDSKYHKSVKKGTIFFVSVDDSRFAHNDELRCMPYFSKQSWGFFRQSTKLLCRKCGNHIGNAYNSHSSINSDNLDNQVYRIKINALQPSEPGTPLT</sequence>
<dbReference type="PANTHER" id="PTHR33674:SF8">
    <property type="entry name" value="OS01G0833400 PROTEIN"/>
    <property type="match status" value="1"/>
</dbReference>
<dbReference type="PANTHER" id="PTHR33674">
    <property type="entry name" value="METHIONINE-S-OXIDE REDUCTASE"/>
    <property type="match status" value="1"/>
</dbReference>
<dbReference type="AlphaFoldDB" id="A0A0K9Q4L5"/>
<evidence type="ECO:0000313" key="3">
    <source>
        <dbReference type="Proteomes" id="UP000036987"/>
    </source>
</evidence>
<comment type="caution">
    <text evidence="2">The sequence shown here is derived from an EMBL/GenBank/DDBJ whole genome shotgun (WGS) entry which is preliminary data.</text>
</comment>
<dbReference type="InterPro" id="IPR045282">
    <property type="entry name" value="At4g08330-like"/>
</dbReference>
<dbReference type="OrthoDB" id="1907500at2759"/>
<gene>
    <name evidence="2" type="ORF">ZOSMA_114G00640</name>
</gene>
<dbReference type="EMBL" id="LFYR01000167">
    <property type="protein sequence ID" value="KMZ75467.1"/>
    <property type="molecule type" value="Genomic_DNA"/>
</dbReference>
<accession>A0A0K9Q4L5</accession>
<evidence type="ECO:0000313" key="2">
    <source>
        <dbReference type="EMBL" id="KMZ75467.1"/>
    </source>
</evidence>
<proteinExistence type="predicted"/>
<reference evidence="3" key="1">
    <citation type="journal article" date="2016" name="Nature">
        <title>The genome of the seagrass Zostera marina reveals angiosperm adaptation to the sea.</title>
        <authorList>
            <person name="Olsen J.L."/>
            <person name="Rouze P."/>
            <person name="Verhelst B."/>
            <person name="Lin Y.-C."/>
            <person name="Bayer T."/>
            <person name="Collen J."/>
            <person name="Dattolo E."/>
            <person name="De Paoli E."/>
            <person name="Dittami S."/>
            <person name="Maumus F."/>
            <person name="Michel G."/>
            <person name="Kersting A."/>
            <person name="Lauritano C."/>
            <person name="Lohaus R."/>
            <person name="Toepel M."/>
            <person name="Tonon T."/>
            <person name="Vanneste K."/>
            <person name="Amirebrahimi M."/>
            <person name="Brakel J."/>
            <person name="Bostroem C."/>
            <person name="Chovatia M."/>
            <person name="Grimwood J."/>
            <person name="Jenkins J.W."/>
            <person name="Jueterbock A."/>
            <person name="Mraz A."/>
            <person name="Stam W.T."/>
            <person name="Tice H."/>
            <person name="Bornberg-Bauer E."/>
            <person name="Green P.J."/>
            <person name="Pearson G.A."/>
            <person name="Procaccini G."/>
            <person name="Duarte C.M."/>
            <person name="Schmutz J."/>
            <person name="Reusch T.B.H."/>
            <person name="Van de Peer Y."/>
        </authorList>
    </citation>
    <scope>NUCLEOTIDE SEQUENCE [LARGE SCALE GENOMIC DNA]</scope>
    <source>
        <strain evidence="3">cv. Finnish</strain>
    </source>
</reference>
<dbReference type="Pfam" id="PF24046">
    <property type="entry name" value="At4g08330"/>
    <property type="match status" value="1"/>
</dbReference>
<dbReference type="OMA" id="FESARSW"/>
<dbReference type="Proteomes" id="UP000036987">
    <property type="component" value="Unassembled WGS sequence"/>
</dbReference>
<feature type="region of interest" description="Disordered" evidence="1">
    <location>
        <begin position="1"/>
        <end position="20"/>
    </location>
</feature>
<protein>
    <submittedName>
        <fullName evidence="2">Uncharacterized protein</fullName>
    </submittedName>
</protein>
<organism evidence="2 3">
    <name type="scientific">Zostera marina</name>
    <name type="common">Eelgrass</name>
    <dbReference type="NCBI Taxonomy" id="29655"/>
    <lineage>
        <taxon>Eukaryota</taxon>
        <taxon>Viridiplantae</taxon>
        <taxon>Streptophyta</taxon>
        <taxon>Embryophyta</taxon>
        <taxon>Tracheophyta</taxon>
        <taxon>Spermatophyta</taxon>
        <taxon>Magnoliopsida</taxon>
        <taxon>Liliopsida</taxon>
        <taxon>Zosteraceae</taxon>
        <taxon>Zostera</taxon>
    </lineage>
</organism>
<keyword evidence="3" id="KW-1185">Reference proteome</keyword>
<evidence type="ECO:0000256" key="1">
    <source>
        <dbReference type="SAM" id="MobiDB-lite"/>
    </source>
</evidence>